<dbReference type="PANTHER" id="PTHR46300">
    <property type="entry name" value="P450, PUTATIVE (EUROFUNG)-RELATED-RELATED"/>
    <property type="match status" value="1"/>
</dbReference>
<dbReference type="Gene3D" id="1.10.630.10">
    <property type="entry name" value="Cytochrome P450"/>
    <property type="match status" value="1"/>
</dbReference>
<dbReference type="SUPFAM" id="SSF48264">
    <property type="entry name" value="Cytochrome P450"/>
    <property type="match status" value="1"/>
</dbReference>
<protein>
    <recommendedName>
        <fullName evidence="9">Cytochrome P450</fullName>
    </recommendedName>
</protein>
<feature type="binding site" description="axial binding residue" evidence="6">
    <location>
        <position position="446"/>
    </location>
    <ligand>
        <name>heme</name>
        <dbReference type="ChEBI" id="CHEBI:30413"/>
    </ligand>
    <ligandPart>
        <name>Fe</name>
        <dbReference type="ChEBI" id="CHEBI:18248"/>
    </ligandPart>
</feature>
<dbReference type="InterPro" id="IPR002401">
    <property type="entry name" value="Cyt_P450_E_grp-I"/>
</dbReference>
<keyword evidence="2 6" id="KW-0479">Metal-binding</keyword>
<dbReference type="PANTHER" id="PTHR46300:SF2">
    <property type="entry name" value="CYTOCHROME P450 MONOOXYGENASE ALNH-RELATED"/>
    <property type="match status" value="1"/>
</dbReference>
<evidence type="ECO:0000256" key="5">
    <source>
        <dbReference type="ARBA" id="ARBA00023033"/>
    </source>
</evidence>
<evidence type="ECO:0000256" key="4">
    <source>
        <dbReference type="ARBA" id="ARBA00023004"/>
    </source>
</evidence>
<dbReference type="AlphaFoldDB" id="A0AAV9JL37"/>
<evidence type="ECO:0008006" key="9">
    <source>
        <dbReference type="Google" id="ProtNLM"/>
    </source>
</evidence>
<dbReference type="EMBL" id="JAVFHQ010000019">
    <property type="protein sequence ID" value="KAK4545588.1"/>
    <property type="molecule type" value="Genomic_DNA"/>
</dbReference>
<gene>
    <name evidence="7" type="ORF">LTR36_002938</name>
</gene>
<evidence type="ECO:0000256" key="1">
    <source>
        <dbReference type="ARBA" id="ARBA00010617"/>
    </source>
</evidence>
<sequence length="539" mass="61038">MSPVLLAVFALLAGALVYVYLYVGRREKNLPPGPPTIPVLGNLHQIPKKGAHFQFTEWAKQYGGLYTLKLGTGTAAVITDRRLVKELVDKKSSKYSERPKSYVAKLISGGDHILLMDYGPQWRDTRKLLHGTFMEKVVEEQHLSVQEAEASQMVRDYLVDPGHHMLHPKRYANSIIMSIVWGVRTPTAQASHMHRLYDLMEIWSKVMETGATPPVDIYPFLHWLPQSIFLNWRDRATHVQKEMNHLYTDFLHDIRNRRAKSGSRGSFMDKVLDQAESEKRMEGLTYSDHELWFMGGTLTEGGSDTSASIITAFVHAMTAYPEVQRKAQAQIDQVVGEDRSPTWQDYDRLPYVAQCVKEAMRWRPVTPLAFPHALAEDDWVDGMFLPKGTVVIVNAWGLQHDPERFANPEGFDPDHFAGNTTLATELANGSWEKRDHYGYGTGRRFCPGAHLAERNLFLAMAKLLWAFEIGPAKDEHGKVIPPDLDPATGYCEGFLVCANDYGAEFKVRGDTRRETILKECERAERDVFGKFEASGEEVA</sequence>
<accession>A0AAV9JL37</accession>
<evidence type="ECO:0000313" key="8">
    <source>
        <dbReference type="Proteomes" id="UP001324427"/>
    </source>
</evidence>
<dbReference type="GO" id="GO:0004497">
    <property type="term" value="F:monooxygenase activity"/>
    <property type="evidence" value="ECO:0007669"/>
    <property type="project" value="UniProtKB-KW"/>
</dbReference>
<dbReference type="GO" id="GO:0016705">
    <property type="term" value="F:oxidoreductase activity, acting on paired donors, with incorporation or reduction of molecular oxygen"/>
    <property type="evidence" value="ECO:0007669"/>
    <property type="project" value="InterPro"/>
</dbReference>
<comment type="caution">
    <text evidence="7">The sequence shown here is derived from an EMBL/GenBank/DDBJ whole genome shotgun (WGS) entry which is preliminary data.</text>
</comment>
<keyword evidence="6" id="KW-0349">Heme</keyword>
<evidence type="ECO:0000256" key="2">
    <source>
        <dbReference type="ARBA" id="ARBA00022723"/>
    </source>
</evidence>
<evidence type="ECO:0000256" key="3">
    <source>
        <dbReference type="ARBA" id="ARBA00023002"/>
    </source>
</evidence>
<proteinExistence type="inferred from homology"/>
<evidence type="ECO:0000313" key="7">
    <source>
        <dbReference type="EMBL" id="KAK4545588.1"/>
    </source>
</evidence>
<organism evidence="7 8">
    <name type="scientific">Oleoguttula mirabilis</name>
    <dbReference type="NCBI Taxonomy" id="1507867"/>
    <lineage>
        <taxon>Eukaryota</taxon>
        <taxon>Fungi</taxon>
        <taxon>Dikarya</taxon>
        <taxon>Ascomycota</taxon>
        <taxon>Pezizomycotina</taxon>
        <taxon>Dothideomycetes</taxon>
        <taxon>Dothideomycetidae</taxon>
        <taxon>Mycosphaerellales</taxon>
        <taxon>Teratosphaeriaceae</taxon>
        <taxon>Oleoguttula</taxon>
    </lineage>
</organism>
<dbReference type="Proteomes" id="UP001324427">
    <property type="component" value="Unassembled WGS sequence"/>
</dbReference>
<dbReference type="InterPro" id="IPR036396">
    <property type="entry name" value="Cyt_P450_sf"/>
</dbReference>
<keyword evidence="4 6" id="KW-0408">Iron</keyword>
<comment type="similarity">
    <text evidence="1">Belongs to the cytochrome P450 family.</text>
</comment>
<dbReference type="PRINTS" id="PR00463">
    <property type="entry name" value="EP450I"/>
</dbReference>
<dbReference type="InterPro" id="IPR001128">
    <property type="entry name" value="Cyt_P450"/>
</dbReference>
<reference evidence="7 8" key="1">
    <citation type="submission" date="2021-11" db="EMBL/GenBank/DDBJ databases">
        <title>Black yeast isolated from Biological Soil Crust.</title>
        <authorList>
            <person name="Kurbessoian T."/>
        </authorList>
    </citation>
    <scope>NUCLEOTIDE SEQUENCE [LARGE SCALE GENOMIC DNA]</scope>
    <source>
        <strain evidence="7 8">CCFEE 5522</strain>
    </source>
</reference>
<dbReference type="GO" id="GO:0005506">
    <property type="term" value="F:iron ion binding"/>
    <property type="evidence" value="ECO:0007669"/>
    <property type="project" value="InterPro"/>
</dbReference>
<dbReference type="GO" id="GO:0020037">
    <property type="term" value="F:heme binding"/>
    <property type="evidence" value="ECO:0007669"/>
    <property type="project" value="InterPro"/>
</dbReference>
<keyword evidence="8" id="KW-1185">Reference proteome</keyword>
<keyword evidence="3" id="KW-0560">Oxidoreductase</keyword>
<evidence type="ECO:0000256" key="6">
    <source>
        <dbReference type="PIRSR" id="PIRSR602401-1"/>
    </source>
</evidence>
<keyword evidence="5" id="KW-0503">Monooxygenase</keyword>
<dbReference type="InterPro" id="IPR050364">
    <property type="entry name" value="Cytochrome_P450_fung"/>
</dbReference>
<comment type="cofactor">
    <cofactor evidence="6">
        <name>heme</name>
        <dbReference type="ChEBI" id="CHEBI:30413"/>
    </cofactor>
</comment>
<dbReference type="CDD" id="cd11065">
    <property type="entry name" value="CYP64-like"/>
    <property type="match status" value="1"/>
</dbReference>
<name>A0AAV9JL37_9PEZI</name>
<dbReference type="Pfam" id="PF00067">
    <property type="entry name" value="p450"/>
    <property type="match status" value="1"/>
</dbReference>